<dbReference type="Gene3D" id="3.30.70.360">
    <property type="match status" value="1"/>
</dbReference>
<dbReference type="GO" id="GO:0008237">
    <property type="term" value="F:metallopeptidase activity"/>
    <property type="evidence" value="ECO:0007669"/>
    <property type="project" value="UniProtKB-KW"/>
</dbReference>
<feature type="binding site" evidence="7 9">
    <location>
        <position position="201"/>
    </location>
    <ligand>
        <name>Zn(2+)</name>
        <dbReference type="ChEBI" id="CHEBI:29105"/>
        <label>1</label>
    </ligand>
</feature>
<evidence type="ECO:0000256" key="8">
    <source>
        <dbReference type="PIRSR" id="PIRSR037215-1"/>
    </source>
</evidence>
<feature type="domain" description="Peptidase M20 dimerisation" evidence="10">
    <location>
        <begin position="210"/>
        <end position="312"/>
    </location>
</feature>
<keyword evidence="7" id="KW-0963">Cytoplasm</keyword>
<dbReference type="Pfam" id="PF01546">
    <property type="entry name" value="Peptidase_M20"/>
    <property type="match status" value="1"/>
</dbReference>
<comment type="function">
    <text evidence="7">Cleaves the N-terminal amino acid of tripeptides.</text>
</comment>
<dbReference type="PIRSF" id="PIRSF037215">
    <property type="entry name" value="Peptidase_M20B"/>
    <property type="match status" value="1"/>
</dbReference>
<keyword evidence="3 7" id="KW-0479">Metal-binding</keyword>
<dbReference type="Pfam" id="PF07687">
    <property type="entry name" value="M20_dimer"/>
    <property type="match status" value="1"/>
</dbReference>
<keyword evidence="4 7" id="KW-0378">Hydrolase</keyword>
<evidence type="ECO:0000313" key="12">
    <source>
        <dbReference type="Proteomes" id="UP000008152"/>
    </source>
</evidence>
<evidence type="ECO:0000256" key="9">
    <source>
        <dbReference type="PIRSR" id="PIRSR037215-2"/>
    </source>
</evidence>
<dbReference type="SUPFAM" id="SSF53187">
    <property type="entry name" value="Zn-dependent exopeptidases"/>
    <property type="match status" value="1"/>
</dbReference>
<dbReference type="CDD" id="cd03892">
    <property type="entry name" value="M20_peptT"/>
    <property type="match status" value="1"/>
</dbReference>
<dbReference type="InterPro" id="IPR011650">
    <property type="entry name" value="Peptidase_M20_dimer"/>
</dbReference>
<dbReference type="AlphaFoldDB" id="A7N3W4"/>
<feature type="binding site" evidence="7 9">
    <location>
        <position position="144"/>
    </location>
    <ligand>
        <name>Zn(2+)</name>
        <dbReference type="ChEBI" id="CHEBI:29105"/>
        <label>1</label>
    </ligand>
</feature>
<dbReference type="Proteomes" id="UP000008152">
    <property type="component" value="Chromosome II"/>
</dbReference>
<dbReference type="NCBIfam" id="TIGR01882">
    <property type="entry name" value="peptidase-T"/>
    <property type="match status" value="1"/>
</dbReference>
<dbReference type="GO" id="GO:0005829">
    <property type="term" value="C:cytosol"/>
    <property type="evidence" value="ECO:0007669"/>
    <property type="project" value="TreeGrafter"/>
</dbReference>
<dbReference type="PROSITE" id="PS00758">
    <property type="entry name" value="ARGE_DAPE_CPG2_1"/>
    <property type="match status" value="1"/>
</dbReference>
<dbReference type="InterPro" id="IPR001261">
    <property type="entry name" value="ArgE/DapE_CS"/>
</dbReference>
<keyword evidence="2 7" id="KW-0645">Protease</keyword>
<organism evidence="11 12">
    <name type="scientific">Vibrio campbellii (strain ATCC BAA-1116)</name>
    <dbReference type="NCBI Taxonomy" id="2902295"/>
    <lineage>
        <taxon>Bacteria</taxon>
        <taxon>Pseudomonadati</taxon>
        <taxon>Pseudomonadota</taxon>
        <taxon>Gammaproteobacteria</taxon>
        <taxon>Vibrionales</taxon>
        <taxon>Vibrionaceae</taxon>
        <taxon>Vibrio</taxon>
    </lineage>
</organism>
<evidence type="ECO:0000313" key="11">
    <source>
        <dbReference type="EMBL" id="ABU73289.1"/>
    </source>
</evidence>
<dbReference type="PANTHER" id="PTHR42994:SF1">
    <property type="entry name" value="PEPTIDASE T"/>
    <property type="match status" value="1"/>
</dbReference>
<keyword evidence="6 7" id="KW-0482">Metalloprotease</keyword>
<reference evidence="11 12" key="1">
    <citation type="submission" date="2007-08" db="EMBL/GenBank/DDBJ databases">
        <authorList>
            <consortium name="The Vibrio harveyi Genome Sequencing Project"/>
            <person name="Bassler B."/>
            <person name="Clifton S.W."/>
            <person name="Fulton L."/>
            <person name="Delehaunty K."/>
            <person name="Fronick C."/>
            <person name="Harrison M."/>
            <person name="Markivic C."/>
            <person name="Fulton R."/>
            <person name="Tin-Wollam A.-M."/>
            <person name="Shah N."/>
            <person name="Pepin K."/>
            <person name="Nash W."/>
            <person name="Thiruvilangam P."/>
            <person name="Bhonagiri V."/>
            <person name="Waters C."/>
            <person name="Tu K.C."/>
            <person name="Irgon J."/>
            <person name="Wilson R.K."/>
        </authorList>
    </citation>
    <scope>NUCLEOTIDE SEQUENCE [LARGE SCALE GENOMIC DNA]</scope>
    <source>
        <strain evidence="12">ATCC BAA-1116 / BB120</strain>
    </source>
</reference>
<feature type="binding site" evidence="7 9">
    <location>
        <position position="144"/>
    </location>
    <ligand>
        <name>Zn(2+)</name>
        <dbReference type="ChEBI" id="CHEBI:29105"/>
        <label>2</label>
    </ligand>
</feature>
<dbReference type="InterPro" id="IPR036264">
    <property type="entry name" value="Bact_exopeptidase_dim_dom"/>
</dbReference>
<dbReference type="EMBL" id="CP000790">
    <property type="protein sequence ID" value="ABU73289.1"/>
    <property type="molecule type" value="Genomic_DNA"/>
</dbReference>
<gene>
    <name evidence="7" type="primary">pepT</name>
    <name evidence="11" type="ordered locus">VIBHAR_05384</name>
</gene>
<dbReference type="GO" id="GO:0045148">
    <property type="term" value="F:tripeptide aminopeptidase activity"/>
    <property type="evidence" value="ECO:0007669"/>
    <property type="project" value="UniProtKB-UniRule"/>
</dbReference>
<dbReference type="InterPro" id="IPR010161">
    <property type="entry name" value="Peptidase_M20B"/>
</dbReference>
<keyword evidence="5 7" id="KW-0862">Zinc</keyword>
<evidence type="ECO:0000259" key="10">
    <source>
        <dbReference type="Pfam" id="PF07687"/>
    </source>
</evidence>
<sequence>MRIIMKHLVERFLRYVTFDTQSNPHESACPSSSGQLVFAQLLKKEMIELGLSNVTLSDNGYLMAKLPSNVDYDVPAIGFIAHMDTAPDASGKNVNPQFIEDYQGGDIALGLGDEVLSPVQYPDLHELHGHNLITTDGTTLLGADNKAGIAEILSAVAMLIENPDIPHGDICIGFTPDEEIGRGADLFDVEKFGAEWAYTIDGGPQGELEYENFNATSADVTFHGVSVHPGTAKGKLVNAMNLAAKFQVQMPEDQTPETTEGYEGFFHLKSGELGVARSELGYIIRDFDREGLENRKAYMQKLVDDMNAGLKHGSVELKLTDSYYNMREMVEPYPHIIDLAKQAMEVCNVEPLIKPIRGGTDGARLSFMGLPCPNIFTGGYNFHGIHEFISVEMMEKSVQVIVKIAELTAKKHG</sequence>
<dbReference type="Gene3D" id="3.40.630.10">
    <property type="entry name" value="Zn peptidases"/>
    <property type="match status" value="1"/>
</dbReference>
<dbReference type="NCBIfam" id="NF009920">
    <property type="entry name" value="PRK13381.1"/>
    <property type="match status" value="1"/>
</dbReference>
<evidence type="ECO:0000256" key="7">
    <source>
        <dbReference type="HAMAP-Rule" id="MF_00550"/>
    </source>
</evidence>
<dbReference type="HAMAP" id="MF_00550">
    <property type="entry name" value="Aminopeptidase_M20"/>
    <property type="match status" value="1"/>
</dbReference>
<accession>A7N3W4</accession>
<feature type="binding site" evidence="7 9">
    <location>
        <position position="179"/>
    </location>
    <ligand>
        <name>Zn(2+)</name>
        <dbReference type="ChEBI" id="CHEBI:29105"/>
        <label>2</label>
    </ligand>
</feature>
<evidence type="ECO:0000256" key="2">
    <source>
        <dbReference type="ARBA" id="ARBA00022670"/>
    </source>
</evidence>
<evidence type="ECO:0000256" key="1">
    <source>
        <dbReference type="ARBA" id="ARBA00009692"/>
    </source>
</evidence>
<dbReference type="EC" id="3.4.11.4" evidence="7"/>
<evidence type="ECO:0000256" key="4">
    <source>
        <dbReference type="ARBA" id="ARBA00022801"/>
    </source>
</evidence>
<dbReference type="PATRIC" id="fig|338187.36.peg.4272"/>
<dbReference type="MEROPS" id="M20.003"/>
<dbReference type="KEGG" id="vha:VIBHAR_05384"/>
<dbReference type="GO" id="GO:0006508">
    <property type="term" value="P:proteolysis"/>
    <property type="evidence" value="ECO:0007669"/>
    <property type="project" value="UniProtKB-UniRule"/>
</dbReference>
<dbReference type="PANTHER" id="PTHR42994">
    <property type="entry name" value="PEPTIDASE T"/>
    <property type="match status" value="1"/>
</dbReference>
<feature type="binding site" evidence="7 9">
    <location>
        <position position="383"/>
    </location>
    <ligand>
        <name>Zn(2+)</name>
        <dbReference type="ChEBI" id="CHEBI:29105"/>
        <label>2</label>
    </ligand>
</feature>
<dbReference type="NCBIfam" id="NF003976">
    <property type="entry name" value="PRK05469.1"/>
    <property type="match status" value="1"/>
</dbReference>
<dbReference type="SUPFAM" id="SSF55031">
    <property type="entry name" value="Bacterial exopeptidase dimerisation domain"/>
    <property type="match status" value="1"/>
</dbReference>
<evidence type="ECO:0000256" key="3">
    <source>
        <dbReference type="ARBA" id="ARBA00022723"/>
    </source>
</evidence>
<keyword evidence="7" id="KW-0031">Aminopeptidase</keyword>
<comment type="cofactor">
    <cofactor evidence="7 9">
        <name>Zn(2+)</name>
        <dbReference type="ChEBI" id="CHEBI:29105"/>
    </cofactor>
    <text evidence="7 9">Binds 2 Zn(2+) ions per subunit.</text>
</comment>
<feature type="active site" description="Proton acceptor" evidence="7 8">
    <location>
        <position position="178"/>
    </location>
</feature>
<comment type="similarity">
    <text evidence="1 7">Belongs to the peptidase M20B family.</text>
</comment>
<protein>
    <recommendedName>
        <fullName evidence="7">Peptidase T</fullName>
        <ecNumber evidence="7">3.4.11.4</ecNumber>
    </recommendedName>
    <alternativeName>
        <fullName evidence="7">Aminotripeptidase</fullName>
        <shortName evidence="7">Tripeptidase</shortName>
    </alternativeName>
    <alternativeName>
        <fullName evidence="7">Tripeptide aminopeptidase</fullName>
    </alternativeName>
</protein>
<name>A7N3W4_VIBC1</name>
<dbReference type="PROSITE" id="PS00759">
    <property type="entry name" value="ARGE_DAPE_CPG2_2"/>
    <property type="match status" value="1"/>
</dbReference>
<evidence type="ECO:0000256" key="6">
    <source>
        <dbReference type="ARBA" id="ARBA00023049"/>
    </source>
</evidence>
<comment type="subcellular location">
    <subcellularLocation>
        <location evidence="7">Cytoplasm</location>
    </subcellularLocation>
</comment>
<comment type="catalytic activity">
    <reaction evidence="7">
        <text>Release of the N-terminal residue from a tripeptide.</text>
        <dbReference type="EC" id="3.4.11.4"/>
    </reaction>
</comment>
<proteinExistence type="inferred from homology"/>
<dbReference type="GO" id="GO:0008270">
    <property type="term" value="F:zinc ion binding"/>
    <property type="evidence" value="ECO:0007669"/>
    <property type="project" value="UniProtKB-UniRule"/>
</dbReference>
<dbReference type="GO" id="GO:0043171">
    <property type="term" value="P:peptide catabolic process"/>
    <property type="evidence" value="ECO:0007669"/>
    <property type="project" value="UniProtKB-UniRule"/>
</dbReference>
<evidence type="ECO:0000256" key="5">
    <source>
        <dbReference type="ARBA" id="ARBA00022833"/>
    </source>
</evidence>
<dbReference type="InterPro" id="IPR002933">
    <property type="entry name" value="Peptidase_M20"/>
</dbReference>
<feature type="active site" evidence="7 8">
    <location>
        <position position="84"/>
    </location>
</feature>
<feature type="binding site" evidence="7 9">
    <location>
        <position position="82"/>
    </location>
    <ligand>
        <name>Zn(2+)</name>
        <dbReference type="ChEBI" id="CHEBI:29105"/>
        <label>1</label>
    </ligand>
</feature>